<organism evidence="1 2">
    <name type="scientific">Christensenella hongkongensis</name>
    <dbReference type="NCBI Taxonomy" id="270498"/>
    <lineage>
        <taxon>Bacteria</taxon>
        <taxon>Bacillati</taxon>
        <taxon>Bacillota</taxon>
        <taxon>Clostridia</taxon>
        <taxon>Christensenellales</taxon>
        <taxon>Christensenellaceae</taxon>
        <taxon>Christensenella</taxon>
    </lineage>
</organism>
<evidence type="ECO:0000313" key="1">
    <source>
        <dbReference type="EMBL" id="KKI51095.1"/>
    </source>
</evidence>
<keyword evidence="2" id="KW-1185">Reference proteome</keyword>
<gene>
    <name evidence="1" type="ORF">CHK_1482</name>
</gene>
<evidence type="ECO:0000313" key="2">
    <source>
        <dbReference type="Proteomes" id="UP000034076"/>
    </source>
</evidence>
<dbReference type="EMBL" id="LAYJ01000088">
    <property type="protein sequence ID" value="KKI51095.1"/>
    <property type="molecule type" value="Genomic_DNA"/>
</dbReference>
<name>A0A0M2NLH5_9FIRM</name>
<comment type="caution">
    <text evidence="1">The sequence shown here is derived from an EMBL/GenBank/DDBJ whole genome shotgun (WGS) entry which is preliminary data.</text>
</comment>
<sequence length="42" mass="4798">MIQSKRQTILTTYKNITKNRQRAGFFIAECAASAYPSIQLFS</sequence>
<protein>
    <submittedName>
        <fullName evidence="1">Uncharacterized protein</fullName>
    </submittedName>
</protein>
<dbReference type="AlphaFoldDB" id="A0A0M2NLH5"/>
<proteinExistence type="predicted"/>
<reference evidence="1 2" key="1">
    <citation type="submission" date="2015-04" db="EMBL/GenBank/DDBJ databases">
        <title>Draft genome sequence of bacteremic isolate Catabacter hongkongensis type strain HKU16T.</title>
        <authorList>
            <person name="Lau S.K."/>
            <person name="Teng J.L."/>
            <person name="Huang Y."/>
            <person name="Curreem S.O."/>
            <person name="Tsui S.K."/>
            <person name="Woo P.C."/>
        </authorList>
    </citation>
    <scope>NUCLEOTIDE SEQUENCE [LARGE SCALE GENOMIC DNA]</scope>
    <source>
        <strain evidence="1 2">HKU16</strain>
    </source>
</reference>
<accession>A0A0M2NLH5</accession>
<dbReference type="Proteomes" id="UP000034076">
    <property type="component" value="Unassembled WGS sequence"/>
</dbReference>